<sequence>MRSVLVLVVVVVLVLPQVIITPLICLSSLNTFAPTNTVIFCKINSTLKKIYVVSKAATKIFFDPKGRWG</sequence>
<organism evidence="1 2">
    <name type="scientific">Moraxella bovoculi</name>
    <dbReference type="NCBI Taxonomy" id="386891"/>
    <lineage>
        <taxon>Bacteria</taxon>
        <taxon>Pseudomonadati</taxon>
        <taxon>Pseudomonadota</taxon>
        <taxon>Gammaproteobacteria</taxon>
        <taxon>Moraxellales</taxon>
        <taxon>Moraxellaceae</taxon>
        <taxon>Moraxella</taxon>
    </lineage>
</organism>
<dbReference type="Proteomes" id="UP000077465">
    <property type="component" value="Chromosome"/>
</dbReference>
<gene>
    <name evidence="1" type="ORF">AAX06_02190</name>
</gene>
<evidence type="ECO:0000313" key="2">
    <source>
        <dbReference type="Proteomes" id="UP000077465"/>
    </source>
</evidence>
<name>A0AAC8PUU0_9GAMM</name>
<protein>
    <submittedName>
        <fullName evidence="1">Uncharacterized protein</fullName>
    </submittedName>
</protein>
<evidence type="ECO:0000313" key="1">
    <source>
        <dbReference type="EMBL" id="AKG07174.1"/>
    </source>
</evidence>
<accession>A0AAC8PUU0</accession>
<dbReference type="AlphaFoldDB" id="A0AAC8PUU0"/>
<reference evidence="1 2" key="1">
    <citation type="submission" date="2015-05" db="EMBL/GenBank/DDBJ databases">
        <authorList>
            <person name="Dickey A."/>
            <person name="Clawson M."/>
            <person name="Bono J."/>
            <person name="Loy J.D."/>
        </authorList>
    </citation>
    <scope>NUCLEOTIDE SEQUENCE [LARGE SCALE GENOMIC DNA]</scope>
    <source>
        <strain evidence="1 2">22581</strain>
    </source>
</reference>
<proteinExistence type="predicted"/>
<dbReference type="EMBL" id="CP011376">
    <property type="protein sequence ID" value="AKG07174.1"/>
    <property type="molecule type" value="Genomic_DNA"/>
</dbReference>